<feature type="transmembrane region" description="Helical" evidence="7">
    <location>
        <begin position="75"/>
        <end position="96"/>
    </location>
</feature>
<feature type="transmembrane region" description="Helical" evidence="7">
    <location>
        <begin position="12"/>
        <end position="37"/>
    </location>
</feature>
<evidence type="ECO:0000313" key="9">
    <source>
        <dbReference type="EMBL" id="ADQ05470.1"/>
    </source>
</evidence>
<proteinExistence type="inferred from homology"/>
<dbReference type="CDD" id="cd06261">
    <property type="entry name" value="TM_PBP2"/>
    <property type="match status" value="1"/>
</dbReference>
<keyword evidence="6 7" id="KW-0472">Membrane</keyword>
<keyword evidence="3" id="KW-1003">Cell membrane</keyword>
<dbReference type="AlphaFoldDB" id="E4Q5R1"/>
<feature type="transmembrane region" description="Helical" evidence="7">
    <location>
        <begin position="108"/>
        <end position="129"/>
    </location>
</feature>
<dbReference type="InterPro" id="IPR035906">
    <property type="entry name" value="MetI-like_sf"/>
</dbReference>
<organism evidence="9 10">
    <name type="scientific">Caldicellulosiruptor owensensis (strain ATCC 700167 / DSM 13100 / OL)</name>
    <dbReference type="NCBI Taxonomy" id="632518"/>
    <lineage>
        <taxon>Bacteria</taxon>
        <taxon>Bacillati</taxon>
        <taxon>Bacillota</taxon>
        <taxon>Bacillota incertae sedis</taxon>
        <taxon>Caldicellulosiruptorales</taxon>
        <taxon>Caldicellulosiruptoraceae</taxon>
        <taxon>Caldicellulosiruptor</taxon>
    </lineage>
</organism>
<dbReference type="Pfam" id="PF00528">
    <property type="entry name" value="BPD_transp_1"/>
    <property type="match status" value="1"/>
</dbReference>
<keyword evidence="10" id="KW-1185">Reference proteome</keyword>
<dbReference type="HOGENOM" id="CLU_016047_0_2_9"/>
<evidence type="ECO:0000256" key="1">
    <source>
        <dbReference type="ARBA" id="ARBA00004651"/>
    </source>
</evidence>
<dbReference type="RefSeq" id="WP_013412792.1">
    <property type="nucleotide sequence ID" value="NC_014657.1"/>
</dbReference>
<dbReference type="InterPro" id="IPR051393">
    <property type="entry name" value="ABC_transporter_permease"/>
</dbReference>
<keyword evidence="2 7" id="KW-0813">Transport</keyword>
<dbReference type="KEGG" id="cow:Calow_1944"/>
<feature type="transmembrane region" description="Helical" evidence="7">
    <location>
        <begin position="157"/>
        <end position="179"/>
    </location>
</feature>
<dbReference type="STRING" id="632518.Calow_1944"/>
<dbReference type="InterPro" id="IPR000515">
    <property type="entry name" value="MetI-like"/>
</dbReference>
<dbReference type="PROSITE" id="PS50928">
    <property type="entry name" value="ABC_TM1"/>
    <property type="match status" value="1"/>
</dbReference>
<evidence type="ECO:0000313" key="10">
    <source>
        <dbReference type="Proteomes" id="UP000006889"/>
    </source>
</evidence>
<evidence type="ECO:0000256" key="2">
    <source>
        <dbReference type="ARBA" id="ARBA00022448"/>
    </source>
</evidence>
<dbReference type="PANTHER" id="PTHR30193">
    <property type="entry name" value="ABC TRANSPORTER PERMEASE PROTEIN"/>
    <property type="match status" value="1"/>
</dbReference>
<dbReference type="EMBL" id="CP002216">
    <property type="protein sequence ID" value="ADQ05470.1"/>
    <property type="molecule type" value="Genomic_DNA"/>
</dbReference>
<evidence type="ECO:0000256" key="3">
    <source>
        <dbReference type="ARBA" id="ARBA00022475"/>
    </source>
</evidence>
<comment type="similarity">
    <text evidence="7">Belongs to the binding-protein-dependent transport system permease family.</text>
</comment>
<dbReference type="Gene3D" id="1.10.3720.10">
    <property type="entry name" value="MetI-like"/>
    <property type="match status" value="1"/>
</dbReference>
<evidence type="ECO:0000256" key="4">
    <source>
        <dbReference type="ARBA" id="ARBA00022692"/>
    </source>
</evidence>
<feature type="domain" description="ABC transmembrane type-1" evidence="8">
    <location>
        <begin position="71"/>
        <end position="286"/>
    </location>
</feature>
<dbReference type="Proteomes" id="UP000006889">
    <property type="component" value="Chromosome"/>
</dbReference>
<reference evidence="9 10" key="2">
    <citation type="journal article" date="2011" name="J. Bacteriol.">
        <title>Complete genome sequences for the anaerobic, extremely thermophilic plant biomass-degrading bacteria Caldicellulosiruptor hydrothermalis, Caldicellulosiruptor kristjanssonii, Caldicellulosiruptor kronotskyensis, Caldicellulosiruptor owensenis, and Caldicellulosiruptor lactoaceticus.</title>
        <authorList>
            <person name="Blumer-Schuette S.E."/>
            <person name="Ozdemir I."/>
            <person name="Mistry D."/>
            <person name="Lucas S."/>
            <person name="Lapidus A."/>
            <person name="Cheng J.F."/>
            <person name="Goodwin L.A."/>
            <person name="Pitluck S."/>
            <person name="Land M.L."/>
            <person name="Hauser L.J."/>
            <person name="Woyke T."/>
            <person name="Mikhailova N."/>
            <person name="Pati A."/>
            <person name="Kyrpides N.C."/>
            <person name="Ivanova N."/>
            <person name="Detter J.C."/>
            <person name="Walston-Davenport K."/>
            <person name="Han S."/>
            <person name="Adams M.W."/>
            <person name="Kelly R.M."/>
        </authorList>
    </citation>
    <scope>NUCLEOTIDE SEQUENCE [LARGE SCALE GENOMIC DNA]</scope>
    <source>
        <strain evidence="10">ATCC 700167 / DSM 13100 / OL</strain>
    </source>
</reference>
<evidence type="ECO:0000256" key="5">
    <source>
        <dbReference type="ARBA" id="ARBA00022989"/>
    </source>
</evidence>
<feature type="transmembrane region" description="Helical" evidence="7">
    <location>
        <begin position="208"/>
        <end position="229"/>
    </location>
</feature>
<dbReference type="eggNOG" id="COG1175">
    <property type="taxonomic scope" value="Bacteria"/>
</dbReference>
<evidence type="ECO:0000256" key="7">
    <source>
        <dbReference type="RuleBase" id="RU363032"/>
    </source>
</evidence>
<dbReference type="GO" id="GO:0005886">
    <property type="term" value="C:plasma membrane"/>
    <property type="evidence" value="ECO:0007669"/>
    <property type="project" value="UniProtKB-SubCell"/>
</dbReference>
<dbReference type="OrthoDB" id="9773727at2"/>
<evidence type="ECO:0000259" key="8">
    <source>
        <dbReference type="PROSITE" id="PS50928"/>
    </source>
</evidence>
<feature type="transmembrane region" description="Helical" evidence="7">
    <location>
        <begin position="267"/>
        <end position="289"/>
    </location>
</feature>
<accession>E4Q5R1</accession>
<sequence length="300" mass="33984">MKSNRELKENLTAYLFLLPWIIGFILFTGGPIVYAFILGFMKWDLVSKPIFVGLENFKNLLTNNQSFYNSLKVTLIYTLFAVIFTNIWALFLAILLNQKIKLIGVFQFFYFIPAVLPTVALAFVFQIMLDKEVGVVNYLLSLIGITNGPNWLMDSKWVIPTLIALSIYTYSSGQMMLIYNAALKEVPKELYEAFEIDGGNSFQRFIHVTLPSISPIILFNLVVSTIAILNNSFTFIYPLTGGGPNEVTNVLSLDIYRNAFQLFRMGYAAAEGVILFIIVALLTLAQFVLSKKWVYYESEG</sequence>
<name>E4Q5R1_CALOW</name>
<comment type="subcellular location">
    <subcellularLocation>
        <location evidence="1 7">Cell membrane</location>
        <topology evidence="1 7">Multi-pass membrane protein</topology>
    </subcellularLocation>
</comment>
<dbReference type="SUPFAM" id="SSF161098">
    <property type="entry name" value="MetI-like"/>
    <property type="match status" value="1"/>
</dbReference>
<evidence type="ECO:0000256" key="6">
    <source>
        <dbReference type="ARBA" id="ARBA00023136"/>
    </source>
</evidence>
<dbReference type="GO" id="GO:0055085">
    <property type="term" value="P:transmembrane transport"/>
    <property type="evidence" value="ECO:0007669"/>
    <property type="project" value="InterPro"/>
</dbReference>
<keyword evidence="5 7" id="KW-1133">Transmembrane helix</keyword>
<gene>
    <name evidence="9" type="ordered locus">Calow_1944</name>
</gene>
<keyword evidence="4 7" id="KW-0812">Transmembrane</keyword>
<reference key="1">
    <citation type="submission" date="2010-09" db="EMBL/GenBank/DDBJ databases">
        <title>Complete sequence of Caldicellulosiruptor owensensis OL.</title>
        <authorList>
            <consortium name="US DOE Joint Genome Institute"/>
            <person name="Lucas S."/>
            <person name="Copeland A."/>
            <person name="Lapidus A."/>
            <person name="Cheng J.-F."/>
            <person name="Bruce D."/>
            <person name="Goodwin L."/>
            <person name="Pitluck S."/>
            <person name="Davenport K."/>
            <person name="Detter J.C."/>
            <person name="Han C."/>
            <person name="Tapia R."/>
            <person name="Land M."/>
            <person name="Hauser L."/>
            <person name="Chang Y.-J."/>
            <person name="Jeffries C."/>
            <person name="Kyrpides N."/>
            <person name="Ivanova N."/>
            <person name="Mikhailova N."/>
            <person name="Blumer-Schuette S.E."/>
            <person name="Kelly R.M."/>
            <person name="Woyke T."/>
        </authorList>
    </citation>
    <scope>NUCLEOTIDE SEQUENCE</scope>
    <source>
        <strain>OL</strain>
    </source>
</reference>
<protein>
    <submittedName>
        <fullName evidence="9">Binding-protein-dependent transport systems inner membrane component</fullName>
    </submittedName>
</protein>
<dbReference type="PANTHER" id="PTHR30193:SF1">
    <property type="entry name" value="ABC TRANSPORTER PERMEASE PROTEIN YESP-RELATED"/>
    <property type="match status" value="1"/>
</dbReference>